<evidence type="ECO:0000313" key="11">
    <source>
        <dbReference type="EMBL" id="VDN11755.1"/>
    </source>
</evidence>
<feature type="region of interest" description="Disordered" evidence="7">
    <location>
        <begin position="219"/>
        <end position="242"/>
    </location>
</feature>
<feature type="domain" description="CCHC-type" evidence="8">
    <location>
        <begin position="409"/>
        <end position="423"/>
    </location>
</feature>
<dbReference type="PANTHER" id="PTHR13710">
    <property type="entry name" value="DNA HELICASE RECQ FAMILY MEMBER"/>
    <property type="match status" value="1"/>
</dbReference>
<dbReference type="InterPro" id="IPR001878">
    <property type="entry name" value="Znf_CCHC"/>
</dbReference>
<keyword evidence="3" id="KW-0067">ATP-binding</keyword>
<keyword evidence="6" id="KW-0862">Zinc</keyword>
<dbReference type="PROSITE" id="PS51192">
    <property type="entry name" value="HELICASE_ATP_BIND_1"/>
    <property type="match status" value="1"/>
</dbReference>
<dbReference type="Pfam" id="PF00270">
    <property type="entry name" value="DEAD"/>
    <property type="match status" value="1"/>
</dbReference>
<dbReference type="Pfam" id="PF00098">
    <property type="entry name" value="zf-CCHC"/>
    <property type="match status" value="1"/>
</dbReference>
<keyword evidence="12" id="KW-1185">Reference proteome</keyword>
<dbReference type="SMART" id="SM00343">
    <property type="entry name" value="ZnF_C2HC"/>
    <property type="match status" value="1"/>
</dbReference>
<dbReference type="InterPro" id="IPR027417">
    <property type="entry name" value="P-loop_NTPase"/>
</dbReference>
<keyword evidence="6" id="KW-0479">Metal-binding</keyword>
<dbReference type="PANTHER" id="PTHR13710:SF108">
    <property type="entry name" value="ATP-DEPENDENT DNA HELICASE Q4"/>
    <property type="match status" value="1"/>
</dbReference>
<dbReference type="Gene3D" id="4.10.60.10">
    <property type="entry name" value="Zinc finger, CCHC-type"/>
    <property type="match status" value="1"/>
</dbReference>
<accession>A0A3P7L336</accession>
<dbReference type="GO" id="GO:0005694">
    <property type="term" value="C:chromosome"/>
    <property type="evidence" value="ECO:0007669"/>
    <property type="project" value="TreeGrafter"/>
</dbReference>
<gene>
    <name evidence="11" type="ORF">DILT_LOCUS7586</name>
</gene>
<evidence type="ECO:0000256" key="7">
    <source>
        <dbReference type="SAM" id="MobiDB-lite"/>
    </source>
</evidence>
<evidence type="ECO:0000256" key="1">
    <source>
        <dbReference type="ARBA" id="ARBA00005446"/>
    </source>
</evidence>
<dbReference type="PROSITE" id="PS51194">
    <property type="entry name" value="HELICASE_CTER"/>
    <property type="match status" value="1"/>
</dbReference>
<feature type="compositionally biased region" description="Polar residues" evidence="7">
    <location>
        <begin position="223"/>
        <end position="242"/>
    </location>
</feature>
<dbReference type="GO" id="GO:0043138">
    <property type="term" value="F:3'-5' DNA helicase activity"/>
    <property type="evidence" value="ECO:0007669"/>
    <property type="project" value="UniProtKB-EC"/>
</dbReference>
<organism evidence="11 12">
    <name type="scientific">Dibothriocephalus latus</name>
    <name type="common">Fish tapeworm</name>
    <name type="synonym">Diphyllobothrium latum</name>
    <dbReference type="NCBI Taxonomy" id="60516"/>
    <lineage>
        <taxon>Eukaryota</taxon>
        <taxon>Metazoa</taxon>
        <taxon>Spiralia</taxon>
        <taxon>Lophotrochozoa</taxon>
        <taxon>Platyhelminthes</taxon>
        <taxon>Cestoda</taxon>
        <taxon>Eucestoda</taxon>
        <taxon>Diphyllobothriidea</taxon>
        <taxon>Diphyllobothriidae</taxon>
        <taxon>Dibothriocephalus</taxon>
    </lineage>
</organism>
<keyword evidence="6" id="KW-0863">Zinc-finger</keyword>
<dbReference type="OrthoDB" id="10261556at2759"/>
<dbReference type="AlphaFoldDB" id="A0A3P7L336"/>
<proteinExistence type="inferred from homology"/>
<dbReference type="PROSITE" id="PS50158">
    <property type="entry name" value="ZF_CCHC"/>
    <property type="match status" value="1"/>
</dbReference>
<evidence type="ECO:0000256" key="2">
    <source>
        <dbReference type="ARBA" id="ARBA00022741"/>
    </source>
</evidence>
<dbReference type="SUPFAM" id="SSF52540">
    <property type="entry name" value="P-loop containing nucleoside triphosphate hydrolases"/>
    <property type="match status" value="1"/>
</dbReference>
<evidence type="ECO:0000259" key="10">
    <source>
        <dbReference type="PROSITE" id="PS51194"/>
    </source>
</evidence>
<dbReference type="GO" id="GO:0005634">
    <property type="term" value="C:nucleus"/>
    <property type="evidence" value="ECO:0007669"/>
    <property type="project" value="TreeGrafter"/>
</dbReference>
<dbReference type="GO" id="GO:0005524">
    <property type="term" value="F:ATP binding"/>
    <property type="evidence" value="ECO:0007669"/>
    <property type="project" value="UniProtKB-KW"/>
</dbReference>
<dbReference type="InterPro" id="IPR001650">
    <property type="entry name" value="Helicase_C-like"/>
</dbReference>
<dbReference type="InterPro" id="IPR011545">
    <property type="entry name" value="DEAD/DEAH_box_helicase_dom"/>
</dbReference>
<dbReference type="Pfam" id="PF00271">
    <property type="entry name" value="Helicase_C"/>
    <property type="match status" value="1"/>
</dbReference>
<dbReference type="GO" id="GO:0000724">
    <property type="term" value="P:double-strand break repair via homologous recombination"/>
    <property type="evidence" value="ECO:0007669"/>
    <property type="project" value="TreeGrafter"/>
</dbReference>
<evidence type="ECO:0000259" key="8">
    <source>
        <dbReference type="PROSITE" id="PS50158"/>
    </source>
</evidence>
<feature type="domain" description="Helicase ATP-binding" evidence="9">
    <location>
        <begin position="472"/>
        <end position="621"/>
    </location>
</feature>
<keyword evidence="2" id="KW-0547">Nucleotide-binding</keyword>
<evidence type="ECO:0000256" key="4">
    <source>
        <dbReference type="ARBA" id="ARBA00034617"/>
    </source>
</evidence>
<dbReference type="InterPro" id="IPR014001">
    <property type="entry name" value="Helicase_ATP-bd"/>
</dbReference>
<evidence type="ECO:0000256" key="6">
    <source>
        <dbReference type="PROSITE-ProRule" id="PRU00047"/>
    </source>
</evidence>
<comment type="catalytic activity">
    <reaction evidence="4">
        <text>Couples ATP hydrolysis with the unwinding of duplex DNA by translocating in the 3'-5' direction.</text>
        <dbReference type="EC" id="5.6.2.4"/>
    </reaction>
</comment>
<dbReference type="SMART" id="SM00490">
    <property type="entry name" value="HELICc"/>
    <property type="match status" value="1"/>
</dbReference>
<evidence type="ECO:0000256" key="5">
    <source>
        <dbReference type="ARBA" id="ARBA00034808"/>
    </source>
</evidence>
<dbReference type="EC" id="5.6.2.4" evidence="5"/>
<dbReference type="Proteomes" id="UP000281553">
    <property type="component" value="Unassembled WGS sequence"/>
</dbReference>
<dbReference type="SMART" id="SM00487">
    <property type="entry name" value="DEXDc"/>
    <property type="match status" value="1"/>
</dbReference>
<dbReference type="InterPro" id="IPR036875">
    <property type="entry name" value="Znf_CCHC_sf"/>
</dbReference>
<evidence type="ECO:0000259" key="9">
    <source>
        <dbReference type="PROSITE" id="PS51192"/>
    </source>
</evidence>
<protein>
    <recommendedName>
        <fullName evidence="5">DNA 3'-5' helicase</fullName>
        <ecNumber evidence="5">5.6.2.4</ecNumber>
    </recommendedName>
</protein>
<reference evidence="11 12" key="1">
    <citation type="submission" date="2018-11" db="EMBL/GenBank/DDBJ databases">
        <authorList>
            <consortium name="Pathogen Informatics"/>
        </authorList>
    </citation>
    <scope>NUCLEOTIDE SEQUENCE [LARGE SCALE GENOMIC DNA]</scope>
</reference>
<comment type="similarity">
    <text evidence="1">Belongs to the helicase family. RecQ subfamily.</text>
</comment>
<evidence type="ECO:0000313" key="12">
    <source>
        <dbReference type="Proteomes" id="UP000281553"/>
    </source>
</evidence>
<feature type="domain" description="Helicase C-terminal" evidence="10">
    <location>
        <begin position="664"/>
        <end position="825"/>
    </location>
</feature>
<sequence length="825" mass="91169">MSEDFNPWDERPVLAVKINKKTVCRSLSSLGTTLKANILHESATPKKLSIHQSAKITLRRTLSKCLSSNTDGVTESANQNPTLESSSTEQHVHTSSLNRDASCFSNALCGSSLNETSHAVTELGLLPSMAVQSSDTTQKLSYVPSKVFDTSPPKSLSGPPLLGIVTSLTKKSVHRRGSFISSSVDPNLLELSPQKDRQIVADPFQISHLSPVVPTEDVRVPSKSMSDSPFCGTVQSSAKKSTDQRSTLISGSLISIPSKVRQNDGKATAFSLLPSTIIDDTSRLKDPHSTASLEEEVMLARPTKIAYQQSTEMCSSAQNKVVSSHANLETKIPKQTYSVSAAPQITRRRAIPSGNYIKLNIKKKCFSKGGTRRQFRLRSQFKRDKFNKKFGKTGSFKSFKGASTKRGVCFRCNHEGHWAAQCPLTIGNSKAKTPADHELMEPNFAPSEWQVADLASLDSRWRQIVVLSDPGYALSGLQKFHSPATALVVSPLISLMQDQIVSLTGPVCGAYLSSSQTRQQKDEILSNARNGQYAYILMSPEALVESEWMLQPDRLPPISFVCIDEAHCLADWSHHFRPSYLRVCSLLRTRLSVDRFLGLSATCTPSTIINICHNLGISKPHPLDSFLNVDELVKTSQDTDTLTNLLTADGFLQPVLNPLPPNLLITASMDANREEALIHLLTHPPFNQQISILVYAATRELTERLAIYIRTSLQEKKDKIGRRSVGWTTAVYHAGLSSTERLRTQKKFMNGRVRVLVATTAFGMGLNKRNLQAVIHYSLPKSYENYIQVRPFALRTRSPFVFSLFTRDLDRLHPRLASFNSSTSG</sequence>
<dbReference type="EMBL" id="UYRU01052183">
    <property type="protein sequence ID" value="VDN11755.1"/>
    <property type="molecule type" value="Genomic_DNA"/>
</dbReference>
<dbReference type="GO" id="GO:0005737">
    <property type="term" value="C:cytoplasm"/>
    <property type="evidence" value="ECO:0007669"/>
    <property type="project" value="TreeGrafter"/>
</dbReference>
<dbReference type="SUPFAM" id="SSF57756">
    <property type="entry name" value="Retrovirus zinc finger-like domains"/>
    <property type="match status" value="1"/>
</dbReference>
<evidence type="ECO:0000256" key="3">
    <source>
        <dbReference type="ARBA" id="ARBA00022840"/>
    </source>
</evidence>
<dbReference type="Gene3D" id="3.40.50.300">
    <property type="entry name" value="P-loop containing nucleotide triphosphate hydrolases"/>
    <property type="match status" value="2"/>
</dbReference>
<feature type="region of interest" description="Disordered" evidence="7">
    <location>
        <begin position="69"/>
        <end position="94"/>
    </location>
</feature>
<dbReference type="GO" id="GO:0003676">
    <property type="term" value="F:nucleic acid binding"/>
    <property type="evidence" value="ECO:0007669"/>
    <property type="project" value="InterPro"/>
</dbReference>
<dbReference type="GO" id="GO:0008270">
    <property type="term" value="F:zinc ion binding"/>
    <property type="evidence" value="ECO:0007669"/>
    <property type="project" value="UniProtKB-KW"/>
</dbReference>
<name>A0A3P7L336_DIBLA</name>
<dbReference type="GO" id="GO:0009378">
    <property type="term" value="F:four-way junction helicase activity"/>
    <property type="evidence" value="ECO:0007669"/>
    <property type="project" value="TreeGrafter"/>
</dbReference>